<feature type="transmembrane region" description="Helical" evidence="1">
    <location>
        <begin position="5"/>
        <end position="23"/>
    </location>
</feature>
<comment type="caution">
    <text evidence="2">The sequence shown here is derived from an EMBL/GenBank/DDBJ whole genome shotgun (WGS) entry which is preliminary data.</text>
</comment>
<evidence type="ECO:0000313" key="3">
    <source>
        <dbReference type="Proteomes" id="UP000708576"/>
    </source>
</evidence>
<name>A0ABS5JQ14_9BACT</name>
<reference evidence="2 3" key="1">
    <citation type="journal article" date="2015" name="Int. J. Syst. Evol. Microbiol.">
        <title>Carboxylicivirga linearis sp. nov., isolated from a sea cucumber culture pond.</title>
        <authorList>
            <person name="Wang F.Q."/>
            <person name="Zhou Y.X."/>
            <person name="Lin X.Z."/>
            <person name="Chen G.J."/>
            <person name="Du Z.J."/>
        </authorList>
    </citation>
    <scope>NUCLEOTIDE SEQUENCE [LARGE SCALE GENOMIC DNA]</scope>
    <source>
        <strain evidence="2 3">FB218</strain>
    </source>
</reference>
<evidence type="ECO:0008006" key="4">
    <source>
        <dbReference type="Google" id="ProtNLM"/>
    </source>
</evidence>
<keyword evidence="1" id="KW-0812">Transmembrane</keyword>
<proteinExistence type="predicted"/>
<gene>
    <name evidence="2" type="ORF">KEM10_01095</name>
</gene>
<keyword evidence="1" id="KW-0472">Membrane</keyword>
<evidence type="ECO:0000256" key="1">
    <source>
        <dbReference type="SAM" id="Phobius"/>
    </source>
</evidence>
<evidence type="ECO:0000313" key="2">
    <source>
        <dbReference type="EMBL" id="MBS2096852.1"/>
    </source>
</evidence>
<accession>A0ABS5JQ14</accession>
<dbReference type="Proteomes" id="UP000708576">
    <property type="component" value="Unassembled WGS sequence"/>
</dbReference>
<dbReference type="RefSeq" id="WP_212212364.1">
    <property type="nucleotide sequence ID" value="NZ_JAGUCO010000001.1"/>
</dbReference>
<dbReference type="EMBL" id="JAGUCO010000001">
    <property type="protein sequence ID" value="MBS2096852.1"/>
    <property type="molecule type" value="Genomic_DNA"/>
</dbReference>
<keyword evidence="1" id="KW-1133">Transmembrane helix</keyword>
<sequence length="325" mass="37262">MKYRALTISACIWLVVFLMIKVYRPYIFSNGINDYYMAGSFPSVLYPTGVFFFGYQIWYKKITVKKLLWATIWAGYIFELADVLVPPHNIDIPDLIALSIGSALCYWLVMNKKVQAFLLSQRNPLFINASFIKTNHKLHMMKNLTITLFALLSLMACSKENEKPVIEETPFATACPVDYVFITENGNSLIDLDQSETFPAIFSIDPSEIDRQEVLEYQNKFYYNGNANEVWYNADLDKNMWSTVIYGMVPKTEAKSFIGFNNFDTDSITTVTSYSAECIGAQYCVTIHEVYYNQTLVYSDGTLSDELTPDYVQIVKTESETEVHL</sequence>
<protein>
    <recommendedName>
        <fullName evidence="4">VanZ-like domain-containing protein</fullName>
    </recommendedName>
</protein>
<keyword evidence="3" id="KW-1185">Reference proteome</keyword>
<organism evidence="2 3">
    <name type="scientific">Carboxylicivirga linearis</name>
    <dbReference type="NCBI Taxonomy" id="1628157"/>
    <lineage>
        <taxon>Bacteria</taxon>
        <taxon>Pseudomonadati</taxon>
        <taxon>Bacteroidota</taxon>
        <taxon>Bacteroidia</taxon>
        <taxon>Marinilabiliales</taxon>
        <taxon>Marinilabiliaceae</taxon>
        <taxon>Carboxylicivirga</taxon>
    </lineage>
</organism>
<feature type="transmembrane region" description="Helical" evidence="1">
    <location>
        <begin position="35"/>
        <end position="55"/>
    </location>
</feature>
<feature type="transmembrane region" description="Helical" evidence="1">
    <location>
        <begin position="67"/>
        <end position="86"/>
    </location>
</feature>
<feature type="transmembrane region" description="Helical" evidence="1">
    <location>
        <begin position="92"/>
        <end position="109"/>
    </location>
</feature>